<evidence type="ECO:0000256" key="1">
    <source>
        <dbReference type="SAM" id="MobiDB-lite"/>
    </source>
</evidence>
<evidence type="ECO:0000313" key="3">
    <source>
        <dbReference type="Proteomes" id="UP000028582"/>
    </source>
</evidence>
<feature type="compositionally biased region" description="Basic and acidic residues" evidence="1">
    <location>
        <begin position="1"/>
        <end position="13"/>
    </location>
</feature>
<dbReference type="AlphaFoldDB" id="A0A081ACE7"/>
<accession>A0A081ACE7</accession>
<dbReference type="EMBL" id="ANJA01001521">
    <property type="protein sequence ID" value="ETO76558.1"/>
    <property type="molecule type" value="Genomic_DNA"/>
</dbReference>
<proteinExistence type="predicted"/>
<protein>
    <submittedName>
        <fullName evidence="2">Uncharacterized protein</fullName>
    </submittedName>
</protein>
<feature type="region of interest" description="Disordered" evidence="1">
    <location>
        <begin position="1"/>
        <end position="32"/>
    </location>
</feature>
<name>A0A081ACE7_PHYNI</name>
<gene>
    <name evidence="2" type="ORF">F444_08041</name>
</gene>
<dbReference type="Proteomes" id="UP000028582">
    <property type="component" value="Unassembled WGS sequence"/>
</dbReference>
<feature type="compositionally biased region" description="Polar residues" evidence="1">
    <location>
        <begin position="23"/>
        <end position="32"/>
    </location>
</feature>
<sequence>MEHQKLSHCENHQQKSKCKKLESNNTKGTPPV</sequence>
<evidence type="ECO:0000313" key="2">
    <source>
        <dbReference type="EMBL" id="ETO76558.1"/>
    </source>
</evidence>
<organism evidence="2 3">
    <name type="scientific">Phytophthora nicotianae P1976</name>
    <dbReference type="NCBI Taxonomy" id="1317066"/>
    <lineage>
        <taxon>Eukaryota</taxon>
        <taxon>Sar</taxon>
        <taxon>Stramenopiles</taxon>
        <taxon>Oomycota</taxon>
        <taxon>Peronosporomycetes</taxon>
        <taxon>Peronosporales</taxon>
        <taxon>Peronosporaceae</taxon>
        <taxon>Phytophthora</taxon>
    </lineage>
</organism>
<reference evidence="2 3" key="1">
    <citation type="submission" date="2013-11" db="EMBL/GenBank/DDBJ databases">
        <title>The Genome Sequence of Phytophthora parasitica P1976.</title>
        <authorList>
            <consortium name="The Broad Institute Genomics Platform"/>
            <person name="Russ C."/>
            <person name="Tyler B."/>
            <person name="Panabieres F."/>
            <person name="Shan W."/>
            <person name="Tripathy S."/>
            <person name="Grunwald N."/>
            <person name="Machado M."/>
            <person name="Johnson C.S."/>
            <person name="Walker B."/>
            <person name="Young S."/>
            <person name="Zeng Q."/>
            <person name="Gargeya S."/>
            <person name="Fitzgerald M."/>
            <person name="Haas B."/>
            <person name="Abouelleil A."/>
            <person name="Allen A.W."/>
            <person name="Alvarado L."/>
            <person name="Arachchi H.M."/>
            <person name="Berlin A.M."/>
            <person name="Chapman S.B."/>
            <person name="Gainer-Dewar J."/>
            <person name="Goldberg J."/>
            <person name="Griggs A."/>
            <person name="Gujja S."/>
            <person name="Hansen M."/>
            <person name="Howarth C."/>
            <person name="Imamovic A."/>
            <person name="Ireland A."/>
            <person name="Larimer J."/>
            <person name="McCowan C."/>
            <person name="Murphy C."/>
            <person name="Pearson M."/>
            <person name="Poon T.W."/>
            <person name="Priest M."/>
            <person name="Roberts A."/>
            <person name="Saif S."/>
            <person name="Shea T."/>
            <person name="Sisk P."/>
            <person name="Sykes S."/>
            <person name="Wortman J."/>
            <person name="Nusbaum C."/>
            <person name="Birren B."/>
        </authorList>
    </citation>
    <scope>NUCLEOTIDE SEQUENCE [LARGE SCALE GENOMIC DNA]</scope>
    <source>
        <strain evidence="2 3">P1976</strain>
    </source>
</reference>
<comment type="caution">
    <text evidence="2">The sequence shown here is derived from an EMBL/GenBank/DDBJ whole genome shotgun (WGS) entry which is preliminary data.</text>
</comment>